<evidence type="ECO:0000256" key="1">
    <source>
        <dbReference type="SAM" id="MobiDB-lite"/>
    </source>
</evidence>
<dbReference type="OrthoDB" id="4463870at2"/>
<dbReference type="GeneID" id="93551042"/>
<dbReference type="PATRIC" id="fig|1653479.3.peg.1056"/>
<dbReference type="EMBL" id="CP015220">
    <property type="protein sequence ID" value="AMY22352.1"/>
    <property type="molecule type" value="Genomic_DNA"/>
</dbReference>
<feature type="region of interest" description="Disordered" evidence="1">
    <location>
        <begin position="1"/>
        <end position="32"/>
    </location>
</feature>
<reference evidence="2 3" key="1">
    <citation type="journal article" date="2016" name="Genome Announc.">
        <title>Complete Genome and Plasmid Sequences for Rhodococcus fascians D188 and Draft Sequences for Rhodococcus Isolates PBTS 1 and PBTS 2.</title>
        <authorList>
            <person name="Stamler R.A."/>
            <person name="Vereecke D."/>
            <person name="Zhang Y."/>
            <person name="Schilkey F."/>
            <person name="Devitt N."/>
            <person name="Randall J.J."/>
        </authorList>
    </citation>
    <scope>NUCLEOTIDE SEQUENCE [LARGE SCALE GENOMIC DNA]</scope>
    <source>
        <strain evidence="2 3">PBTS2</strain>
    </source>
</reference>
<gene>
    <name evidence="2" type="ORF">A3Q41_01037</name>
</gene>
<accession>A0A143QIK9</accession>
<dbReference type="RefSeq" id="WP_027494552.1">
    <property type="nucleotide sequence ID" value="NZ_CAKKLU010000001.1"/>
</dbReference>
<dbReference type="KEGG" id="rhs:A3Q41_01037"/>
<organism evidence="2 3">
    <name type="scientific">Rhodococcoides fascians</name>
    <name type="common">Rhodococcus fascians</name>
    <dbReference type="NCBI Taxonomy" id="1828"/>
    <lineage>
        <taxon>Bacteria</taxon>
        <taxon>Bacillati</taxon>
        <taxon>Actinomycetota</taxon>
        <taxon>Actinomycetes</taxon>
        <taxon>Mycobacteriales</taxon>
        <taxon>Nocardiaceae</taxon>
        <taxon>Rhodococcoides</taxon>
    </lineage>
</organism>
<keyword evidence="3" id="KW-1185">Reference proteome</keyword>
<protein>
    <submittedName>
        <fullName evidence="2">Uncharacterized protein</fullName>
    </submittedName>
</protein>
<proteinExistence type="predicted"/>
<reference evidence="3" key="2">
    <citation type="submission" date="2016-04" db="EMBL/GenBank/DDBJ databases">
        <title>Complete Genome and Plasmid Sequences for Rhodococcus fascians D188 and Draft Sequences for Rhodococcus spp. Isolates PBTS 1 and PBTS 2.</title>
        <authorList>
            <person name="Stamer R."/>
            <person name="Vereecke D."/>
            <person name="Zhang Y."/>
            <person name="Schilkey F."/>
            <person name="Devitt N."/>
            <person name="Randall J."/>
        </authorList>
    </citation>
    <scope>NUCLEOTIDE SEQUENCE [LARGE SCALE GENOMIC DNA]</scope>
    <source>
        <strain evidence="3">PBTS2</strain>
    </source>
</reference>
<name>A0A143QIK9_RHOFA</name>
<dbReference type="AlphaFoldDB" id="A0A143QIK9"/>
<sequence>METDNEPTVGARVKVRTRNDDKSGADSSGSDAYETGAIVDDFGVQATDSTSRDWAVAKRWAVALDSGRLVFVDTDDLTLA</sequence>
<evidence type="ECO:0000313" key="2">
    <source>
        <dbReference type="EMBL" id="AMY22352.1"/>
    </source>
</evidence>
<evidence type="ECO:0000313" key="3">
    <source>
        <dbReference type="Proteomes" id="UP000076038"/>
    </source>
</evidence>
<dbReference type="Proteomes" id="UP000076038">
    <property type="component" value="Chromosome"/>
</dbReference>
<accession>A0A260U1C4</accession>